<sequence length="320" mass="35651">MQFWWVNHKQTYKQEVGNGYIWSPKTLSNGRKNHFYETMRRVLPGDIVFSYASGQIRQVGVITRPAASSPRPVEFGTTGQQWDDNGWMVPVDWHTLPTPFVPKDNLAALTPLLPEKYSPFSAETGRGNQGAYLAGVSEGLGRYVFGSQPGTWGQDFLKLARGSGDDDGALRILDDAISQTIQEDVALSQTERQAQVQARRGQGKFRTNVEAIETGCRISGITDPRHLTASHIKPWRVCETGTERIDGHNGFLLCPNIDHLFDRGYISFSDEGTVLVAAQIDRTQLALLGCQEGQQVDGRPFTEQQKAYLAYHRANVLLPD</sequence>
<keyword evidence="2" id="KW-0540">Nuclease</keyword>
<dbReference type="Proteomes" id="UP000029448">
    <property type="component" value="Unassembled WGS sequence"/>
</dbReference>
<reference evidence="2 3" key="1">
    <citation type="submission" date="2014-06" db="EMBL/GenBank/DDBJ databases">
        <title>Functional and comparative genomic analyses of the Drosophila gut microbiota identify candidate symbiosis factors.</title>
        <authorList>
            <person name="Newell P.D."/>
            <person name="Chaston J.M."/>
            <person name="Douglas A.E."/>
        </authorList>
    </citation>
    <scope>NUCLEOTIDE SEQUENCE [LARGE SCALE GENOMIC DNA]</scope>
    <source>
        <strain evidence="2 3">DmCS_006</strain>
    </source>
</reference>
<name>A0A094YUP0_9PROT</name>
<dbReference type="STRING" id="104102.AtDm6_1251"/>
<keyword evidence="3" id="KW-1185">Reference proteome</keyword>
<protein>
    <submittedName>
        <fullName evidence="2">Putative type II restriction endonuclease</fullName>
    </submittedName>
</protein>
<dbReference type="EMBL" id="JOKM01000046">
    <property type="protein sequence ID" value="KGB24309.1"/>
    <property type="molecule type" value="Genomic_DNA"/>
</dbReference>
<evidence type="ECO:0000313" key="3">
    <source>
        <dbReference type="Proteomes" id="UP000029448"/>
    </source>
</evidence>
<evidence type="ECO:0000259" key="1">
    <source>
        <dbReference type="Pfam" id="PF13391"/>
    </source>
</evidence>
<dbReference type="PATRIC" id="fig|104102.7.peg.1241"/>
<dbReference type="GO" id="GO:0004519">
    <property type="term" value="F:endonuclease activity"/>
    <property type="evidence" value="ECO:0007669"/>
    <property type="project" value="UniProtKB-KW"/>
</dbReference>
<gene>
    <name evidence="2" type="ORF">AtDm6_1251</name>
</gene>
<dbReference type="Pfam" id="PF13391">
    <property type="entry name" value="HNH_2"/>
    <property type="match status" value="1"/>
</dbReference>
<accession>A0A094YUP0</accession>
<keyword evidence="2" id="KW-0378">Hydrolase</keyword>
<dbReference type="GeneID" id="89478246"/>
<proteinExistence type="predicted"/>
<dbReference type="InterPro" id="IPR003615">
    <property type="entry name" value="HNH_nuc"/>
</dbReference>
<dbReference type="AlphaFoldDB" id="A0A094YUP0"/>
<keyword evidence="2" id="KW-0255">Endonuclease</keyword>
<evidence type="ECO:0000313" key="2">
    <source>
        <dbReference type="EMBL" id="KGB24309.1"/>
    </source>
</evidence>
<feature type="domain" description="HNH nuclease" evidence="1">
    <location>
        <begin position="216"/>
        <end position="268"/>
    </location>
</feature>
<organism evidence="2 3">
    <name type="scientific">Acetobacter tropicalis</name>
    <dbReference type="NCBI Taxonomy" id="104102"/>
    <lineage>
        <taxon>Bacteria</taxon>
        <taxon>Pseudomonadati</taxon>
        <taxon>Pseudomonadota</taxon>
        <taxon>Alphaproteobacteria</taxon>
        <taxon>Acetobacterales</taxon>
        <taxon>Acetobacteraceae</taxon>
        <taxon>Acetobacter</taxon>
    </lineage>
</organism>
<dbReference type="RefSeq" id="WP_035379110.1">
    <property type="nucleotide sequence ID" value="NZ_JACAOJ010000060.1"/>
</dbReference>
<comment type="caution">
    <text evidence="2">The sequence shown here is derived from an EMBL/GenBank/DDBJ whole genome shotgun (WGS) entry which is preliminary data.</text>
</comment>